<name>A0A9Q4C6S4_9EURY</name>
<keyword evidence="2" id="KW-0812">Transmembrane</keyword>
<feature type="region of interest" description="Disordered" evidence="1">
    <location>
        <begin position="1"/>
        <end position="25"/>
    </location>
</feature>
<sequence>MSEVDEVDDDLTGTETDTDVGEGYDAERRLVVEYEEDPIENYDTRLLLIGLGLSFLFGLGVGIVAFVTQGGV</sequence>
<keyword evidence="4" id="KW-1185">Reference proteome</keyword>
<feature type="compositionally biased region" description="Acidic residues" evidence="1">
    <location>
        <begin position="1"/>
        <end position="24"/>
    </location>
</feature>
<evidence type="ECO:0000256" key="1">
    <source>
        <dbReference type="SAM" id="MobiDB-lite"/>
    </source>
</evidence>
<evidence type="ECO:0000313" key="4">
    <source>
        <dbReference type="Proteomes" id="UP001149411"/>
    </source>
</evidence>
<gene>
    <name evidence="3" type="ORF">EGH25_11500</name>
</gene>
<dbReference type="Proteomes" id="UP001149411">
    <property type="component" value="Unassembled WGS sequence"/>
</dbReference>
<dbReference type="EMBL" id="RKLV01000015">
    <property type="protein sequence ID" value="MCX2819974.1"/>
    <property type="molecule type" value="Genomic_DNA"/>
</dbReference>
<evidence type="ECO:0000313" key="3">
    <source>
        <dbReference type="EMBL" id="MCX2819974.1"/>
    </source>
</evidence>
<keyword evidence="2" id="KW-0472">Membrane</keyword>
<comment type="caution">
    <text evidence="3">The sequence shown here is derived from an EMBL/GenBank/DDBJ whole genome shotgun (WGS) entry which is preliminary data.</text>
</comment>
<dbReference type="AlphaFoldDB" id="A0A9Q4C6S4"/>
<protein>
    <submittedName>
        <fullName evidence="3">Uncharacterized protein</fullName>
    </submittedName>
</protein>
<keyword evidence="2" id="KW-1133">Transmembrane helix</keyword>
<reference evidence="3" key="1">
    <citation type="submission" date="2022-09" db="EMBL/GenBank/DDBJ databases">
        <title>Haloadaptaus new haloarchaeum isolated from saline soil.</title>
        <authorList>
            <person name="Duran-Viseras A."/>
            <person name="Sanchez-Porro C."/>
            <person name="Ventosa A."/>
        </authorList>
    </citation>
    <scope>NUCLEOTIDE SEQUENCE</scope>
    <source>
        <strain evidence="3">F3-133</strain>
    </source>
</reference>
<proteinExistence type="predicted"/>
<dbReference type="RefSeq" id="WP_266088724.1">
    <property type="nucleotide sequence ID" value="NZ_RKLV01000015.1"/>
</dbReference>
<organism evidence="3 4">
    <name type="scientific">Halorutilus salinus</name>
    <dbReference type="NCBI Taxonomy" id="2487751"/>
    <lineage>
        <taxon>Archaea</taxon>
        <taxon>Methanobacteriati</taxon>
        <taxon>Methanobacteriota</taxon>
        <taxon>Stenosarchaea group</taxon>
        <taxon>Halobacteria</taxon>
        <taxon>Halorutilales</taxon>
        <taxon>Halorutilaceae</taxon>
        <taxon>Halorutilus</taxon>
    </lineage>
</organism>
<evidence type="ECO:0000256" key="2">
    <source>
        <dbReference type="SAM" id="Phobius"/>
    </source>
</evidence>
<accession>A0A9Q4C6S4</accession>
<feature type="transmembrane region" description="Helical" evidence="2">
    <location>
        <begin position="46"/>
        <end position="67"/>
    </location>
</feature>